<dbReference type="SUPFAM" id="SSF53335">
    <property type="entry name" value="S-adenosyl-L-methionine-dependent methyltransferases"/>
    <property type="match status" value="1"/>
</dbReference>
<comment type="caution">
    <text evidence="2">The sequence shown here is derived from an EMBL/GenBank/DDBJ whole genome shotgun (WGS) entry which is preliminary data.</text>
</comment>
<dbReference type="InterPro" id="IPR013216">
    <property type="entry name" value="Methyltransf_11"/>
</dbReference>
<dbReference type="InterPro" id="IPR050508">
    <property type="entry name" value="Methyltransf_Superfamily"/>
</dbReference>
<evidence type="ECO:0000259" key="1">
    <source>
        <dbReference type="Pfam" id="PF08241"/>
    </source>
</evidence>
<dbReference type="PANTHER" id="PTHR42912">
    <property type="entry name" value="METHYLTRANSFERASE"/>
    <property type="match status" value="1"/>
</dbReference>
<sequence length="212" mass="24270">MSQTLAFDQHVAEYEEWFEKYPFVFQSELEAIRDILPTGDNIYGIEVAMGTGRFAEALGIREGIEPSANMRSLAAKRGIEVMDGKAESLPYKDNKYDFVLMTFCISYFDDLHEAFKEAYRVLKNGACLIVGFIDKESAIGRMYEAKKPQSIFYRSANFYKVDRVAEELKKARFRDLTYTQTLFKGLDEIMSFEIAKPGYGEGSFVLIKAIKK</sequence>
<dbReference type="EMBL" id="MBUA01000001">
    <property type="protein sequence ID" value="MBC6490095.1"/>
    <property type="molecule type" value="Genomic_DNA"/>
</dbReference>
<protein>
    <recommendedName>
        <fullName evidence="1">Methyltransferase type 11 domain-containing protein</fullName>
    </recommendedName>
</protein>
<keyword evidence="3" id="KW-1185">Reference proteome</keyword>
<dbReference type="Gene3D" id="3.40.50.150">
    <property type="entry name" value="Vaccinia Virus protein VP39"/>
    <property type="match status" value="1"/>
</dbReference>
<accession>A0ABR7M504</accession>
<dbReference type="Pfam" id="PF08241">
    <property type="entry name" value="Methyltransf_11"/>
    <property type="match status" value="1"/>
</dbReference>
<feature type="domain" description="Methyltransferase type 11" evidence="1">
    <location>
        <begin position="46"/>
        <end position="129"/>
    </location>
</feature>
<organism evidence="2 3">
    <name type="scientific">Flavihumibacter stibioxidans</name>
    <dbReference type="NCBI Taxonomy" id="1834163"/>
    <lineage>
        <taxon>Bacteria</taxon>
        <taxon>Pseudomonadati</taxon>
        <taxon>Bacteroidota</taxon>
        <taxon>Chitinophagia</taxon>
        <taxon>Chitinophagales</taxon>
        <taxon>Chitinophagaceae</taxon>
        <taxon>Flavihumibacter</taxon>
    </lineage>
</organism>
<dbReference type="Proteomes" id="UP000765802">
    <property type="component" value="Unassembled WGS sequence"/>
</dbReference>
<evidence type="ECO:0000313" key="3">
    <source>
        <dbReference type="Proteomes" id="UP000765802"/>
    </source>
</evidence>
<proteinExistence type="predicted"/>
<evidence type="ECO:0000313" key="2">
    <source>
        <dbReference type="EMBL" id="MBC6490095.1"/>
    </source>
</evidence>
<dbReference type="PANTHER" id="PTHR42912:SF80">
    <property type="entry name" value="METHYLTRANSFERASE DOMAIN-CONTAINING PROTEIN"/>
    <property type="match status" value="1"/>
</dbReference>
<dbReference type="CDD" id="cd02440">
    <property type="entry name" value="AdoMet_MTases"/>
    <property type="match status" value="1"/>
</dbReference>
<gene>
    <name evidence="2" type="ORF">BC349_03885</name>
</gene>
<dbReference type="InterPro" id="IPR029063">
    <property type="entry name" value="SAM-dependent_MTases_sf"/>
</dbReference>
<reference evidence="2 3" key="1">
    <citation type="submission" date="2016-07" db="EMBL/GenBank/DDBJ databases">
        <title>Genome analysis of Flavihumibacter stibioxidans YS-17.</title>
        <authorList>
            <person name="Shi K."/>
            <person name="Han Y."/>
            <person name="Wang G."/>
        </authorList>
    </citation>
    <scope>NUCLEOTIDE SEQUENCE [LARGE SCALE GENOMIC DNA]</scope>
    <source>
        <strain evidence="2 3">YS-17</strain>
    </source>
</reference>
<dbReference type="RefSeq" id="WP_187255419.1">
    <property type="nucleotide sequence ID" value="NZ_JBHULF010000006.1"/>
</dbReference>
<name>A0ABR7M504_9BACT</name>